<evidence type="ECO:0000256" key="6">
    <source>
        <dbReference type="ARBA" id="ARBA00023306"/>
    </source>
</evidence>
<evidence type="ECO:0000313" key="9">
    <source>
        <dbReference type="EMBL" id="RVW98234.1"/>
    </source>
</evidence>
<reference evidence="9 10" key="1">
    <citation type="journal article" date="2018" name="PLoS Genet.">
        <title>Population sequencing reveals clonal diversity and ancestral inbreeding in the grapevine cultivar Chardonnay.</title>
        <authorList>
            <person name="Roach M.J."/>
            <person name="Johnson D.L."/>
            <person name="Bohlmann J."/>
            <person name="van Vuuren H.J."/>
            <person name="Jones S.J."/>
            <person name="Pretorius I.S."/>
            <person name="Schmidt S.A."/>
            <person name="Borneman A.R."/>
        </authorList>
    </citation>
    <scope>NUCLEOTIDE SEQUENCE [LARGE SCALE GENOMIC DNA]</scope>
    <source>
        <strain evidence="10">cv. Chardonnay</strain>
        <tissue evidence="9">Leaf</tissue>
    </source>
</reference>
<evidence type="ECO:0000259" key="8">
    <source>
        <dbReference type="Pfam" id="PF24807"/>
    </source>
</evidence>
<proteinExistence type="inferred from homology"/>
<gene>
    <name evidence="9" type="primary">CDC20-5</name>
    <name evidence="9" type="ORF">CK203_031865</name>
</gene>
<dbReference type="InterPro" id="IPR036322">
    <property type="entry name" value="WD40_repeat_dom_sf"/>
</dbReference>
<dbReference type="PANTHER" id="PTHR19918">
    <property type="entry name" value="CELL DIVISION CYCLE 20 CDC20 FIZZY -RELATED"/>
    <property type="match status" value="1"/>
</dbReference>
<feature type="repeat" description="WD" evidence="7">
    <location>
        <begin position="274"/>
        <end position="306"/>
    </location>
</feature>
<dbReference type="GO" id="GO:0010997">
    <property type="term" value="F:anaphase-promoting complex binding"/>
    <property type="evidence" value="ECO:0007669"/>
    <property type="project" value="InterPro"/>
</dbReference>
<dbReference type="InterPro" id="IPR056150">
    <property type="entry name" value="WD40_CDC20-Fz"/>
</dbReference>
<evidence type="ECO:0000256" key="4">
    <source>
        <dbReference type="ARBA" id="ARBA00022737"/>
    </source>
</evidence>
<keyword evidence="3 9" id="KW-0132">Cell division</keyword>
<keyword evidence="4" id="KW-0677">Repeat</keyword>
<dbReference type="GO" id="GO:0051301">
    <property type="term" value="P:cell division"/>
    <property type="evidence" value="ECO:0007669"/>
    <property type="project" value="UniProtKB-KW"/>
</dbReference>
<evidence type="ECO:0000256" key="3">
    <source>
        <dbReference type="ARBA" id="ARBA00022618"/>
    </source>
</evidence>
<dbReference type="UniPathway" id="UPA00143"/>
<dbReference type="Gene3D" id="2.130.10.10">
    <property type="entry name" value="YVTN repeat-like/Quinoprotein amine dehydrogenase"/>
    <property type="match status" value="1"/>
</dbReference>
<dbReference type="SMART" id="SM00320">
    <property type="entry name" value="WD40"/>
    <property type="match status" value="4"/>
</dbReference>
<organism evidence="9 10">
    <name type="scientific">Vitis vinifera</name>
    <name type="common">Grape</name>
    <dbReference type="NCBI Taxonomy" id="29760"/>
    <lineage>
        <taxon>Eukaryota</taxon>
        <taxon>Viridiplantae</taxon>
        <taxon>Streptophyta</taxon>
        <taxon>Embryophyta</taxon>
        <taxon>Tracheophyta</taxon>
        <taxon>Spermatophyta</taxon>
        <taxon>Magnoliopsida</taxon>
        <taxon>eudicotyledons</taxon>
        <taxon>Gunneridae</taxon>
        <taxon>Pentapetalae</taxon>
        <taxon>rosids</taxon>
        <taxon>Vitales</taxon>
        <taxon>Vitaceae</taxon>
        <taxon>Viteae</taxon>
        <taxon>Vitis</taxon>
    </lineage>
</organism>
<keyword evidence="2 7" id="KW-0853">WD repeat</keyword>
<dbReference type="GO" id="GO:0016567">
    <property type="term" value="P:protein ubiquitination"/>
    <property type="evidence" value="ECO:0007669"/>
    <property type="project" value="UniProtKB-UniPathway"/>
</dbReference>
<name>A0A438IND8_VITVI</name>
<feature type="repeat" description="WD" evidence="7">
    <location>
        <begin position="319"/>
        <end position="363"/>
    </location>
</feature>
<comment type="similarity">
    <text evidence="1">Belongs to the WD repeat CDC20/Fizzy family.</text>
</comment>
<dbReference type="PROSITE" id="PS50294">
    <property type="entry name" value="WD_REPEATS_REGION"/>
    <property type="match status" value="1"/>
</dbReference>
<dbReference type="GO" id="GO:0097027">
    <property type="term" value="F:ubiquitin-protein transferase activator activity"/>
    <property type="evidence" value="ECO:0007669"/>
    <property type="project" value="InterPro"/>
</dbReference>
<dbReference type="EMBL" id="QGNW01000095">
    <property type="protein sequence ID" value="RVW98234.1"/>
    <property type="molecule type" value="Genomic_DNA"/>
</dbReference>
<dbReference type="InterPro" id="IPR001680">
    <property type="entry name" value="WD40_rpt"/>
</dbReference>
<protein>
    <submittedName>
        <fullName evidence="9">Cell division cycle 20.5, cofactor of APC complex</fullName>
    </submittedName>
</protein>
<dbReference type="PROSITE" id="PS50082">
    <property type="entry name" value="WD_REPEATS_2"/>
    <property type="match status" value="2"/>
</dbReference>
<comment type="caution">
    <text evidence="9">The sequence shown here is derived from an EMBL/GenBank/DDBJ whole genome shotgun (WGS) entry which is preliminary data.</text>
</comment>
<sequence length="395" mass="45092">MSRFNGDWYSPTRLHDSPTPGDRFIPNRSLMDLDQAHTLLTSRTREVCNSTFSFGWVLLVVSRRIYKCFTCFLSWQQEHIEKDDEYRRKLEENLFFDSEGRPFRMLVFRGSPKSSKKSIRFLDEMQQQDEAEALHNKNIKQFQYRHLPKDLTENDRFAGCFPLNVYLGFPKSSDLYLWNAETGHNQKLMQVDDQEDYPTSIAWCEDGRRVAVGHLSSKLQLWDAETFKLIRSLEGHDDRVGITAWNGQILTSGSRDKSIINHDVRARNSLTCRVQIHSQEVCGLKWSITGNKLASGGNENLIYIWEASKMCSSNFLHRFSGHQAAVKALAWCPYQSDVLASGGGTLDGCIKIWNIQKGTCINSIGANAQICGLEWNRHHKEILSGHGFSATGASK</sequence>
<accession>A0A438IND8</accession>
<keyword evidence="6" id="KW-0131">Cell cycle</keyword>
<evidence type="ECO:0000256" key="1">
    <source>
        <dbReference type="ARBA" id="ARBA00006445"/>
    </source>
</evidence>
<dbReference type="InterPro" id="IPR019775">
    <property type="entry name" value="WD40_repeat_CS"/>
</dbReference>
<evidence type="ECO:0000256" key="7">
    <source>
        <dbReference type="PROSITE-ProRule" id="PRU00221"/>
    </source>
</evidence>
<dbReference type="Proteomes" id="UP000288805">
    <property type="component" value="Unassembled WGS sequence"/>
</dbReference>
<dbReference type="AlphaFoldDB" id="A0A438IND8"/>
<dbReference type="Pfam" id="PF24807">
    <property type="entry name" value="WD40_CDC20-Fz"/>
    <property type="match status" value="1"/>
</dbReference>
<evidence type="ECO:0000256" key="5">
    <source>
        <dbReference type="ARBA" id="ARBA00022776"/>
    </source>
</evidence>
<dbReference type="PANTHER" id="PTHR19918:SF43">
    <property type="entry name" value="CELL DIVISION CYCLE 20.2, COFACTOR OF APC COMPLEX-LIKE ISOFORM X2"/>
    <property type="match status" value="1"/>
</dbReference>
<feature type="domain" description="CDC20/Fizzy WD40" evidence="8">
    <location>
        <begin position="173"/>
        <end position="390"/>
    </location>
</feature>
<keyword evidence="5" id="KW-0498">Mitosis</keyword>
<dbReference type="InterPro" id="IPR015943">
    <property type="entry name" value="WD40/YVTN_repeat-like_dom_sf"/>
</dbReference>
<dbReference type="SUPFAM" id="SSF50978">
    <property type="entry name" value="WD40 repeat-like"/>
    <property type="match status" value="1"/>
</dbReference>
<evidence type="ECO:0000313" key="10">
    <source>
        <dbReference type="Proteomes" id="UP000288805"/>
    </source>
</evidence>
<evidence type="ECO:0000256" key="2">
    <source>
        <dbReference type="ARBA" id="ARBA00022574"/>
    </source>
</evidence>
<dbReference type="PROSITE" id="PS00678">
    <property type="entry name" value="WD_REPEATS_1"/>
    <property type="match status" value="1"/>
</dbReference>
<dbReference type="InterPro" id="IPR033010">
    <property type="entry name" value="Cdc20/Fizzy"/>
</dbReference>